<proteinExistence type="predicted"/>
<evidence type="ECO:0000313" key="7">
    <source>
        <dbReference type="Proteomes" id="UP001059272"/>
    </source>
</evidence>
<dbReference type="NCBIfam" id="TIGR03124">
    <property type="entry name" value="citrate_citX"/>
    <property type="match status" value="1"/>
</dbReference>
<gene>
    <name evidence="6" type="primary">citX</name>
    <name evidence="6" type="ORF">LW347_09190</name>
</gene>
<organism evidence="6 7">
    <name type="scientific">Pectobacterium polonicum</name>
    <dbReference type="NCBI Taxonomy" id="2485124"/>
    <lineage>
        <taxon>Bacteria</taxon>
        <taxon>Pseudomonadati</taxon>
        <taxon>Pseudomonadota</taxon>
        <taxon>Gammaproteobacteria</taxon>
        <taxon>Enterobacterales</taxon>
        <taxon>Pectobacteriaceae</taxon>
        <taxon>Pectobacterium</taxon>
    </lineage>
</organism>
<evidence type="ECO:0000256" key="5">
    <source>
        <dbReference type="ARBA" id="ARBA00048574"/>
    </source>
</evidence>
<dbReference type="Pfam" id="PF03802">
    <property type="entry name" value="CitX"/>
    <property type="match status" value="1"/>
</dbReference>
<comment type="catalytic activity">
    <reaction evidence="5">
        <text>apo-[citrate lyase ACP] + 2'-(5''-triphospho-alpha-D-ribosyl)-3'-dephospho-CoA = holo-[citrate lyase ACP] + diphosphate</text>
        <dbReference type="Rhea" id="RHEA:16333"/>
        <dbReference type="Rhea" id="RHEA-COMP:10157"/>
        <dbReference type="Rhea" id="RHEA-COMP:10158"/>
        <dbReference type="ChEBI" id="CHEBI:29999"/>
        <dbReference type="ChEBI" id="CHEBI:33019"/>
        <dbReference type="ChEBI" id="CHEBI:61378"/>
        <dbReference type="ChEBI" id="CHEBI:82683"/>
        <dbReference type="EC" id="2.7.7.61"/>
    </reaction>
</comment>
<keyword evidence="3 6" id="KW-0808">Transferase</keyword>
<evidence type="ECO:0000256" key="2">
    <source>
        <dbReference type="ARBA" id="ARBA00016314"/>
    </source>
</evidence>
<accession>A0AAE9T2C8</accession>
<dbReference type="AlphaFoldDB" id="A0AAE9T2C8"/>
<sequence length="175" mass="19469">MTKAVSISLETLLAAKERRAVRQQEWLARHGTTLVSLTLVTPGPIKDSEGYRQVMAEAITVFSSLCQTRGWTVLEQQICWLATGAEGLWAITKDALSVKAATIALEDSHELGRLWDFDVFSSEEGVIGRSMLAHRGRTCLLCEQMAHACSRSRRHALSELLEHIEEKVNAYFTPA</sequence>
<protein>
    <recommendedName>
        <fullName evidence="2">Apo-citrate lyase phosphoribosyl-dephospho-CoA transferase</fullName>
        <ecNumber evidence="1">2.7.7.61</ecNumber>
    </recommendedName>
</protein>
<dbReference type="EMBL" id="CP090065">
    <property type="protein sequence ID" value="UVO10476.1"/>
    <property type="molecule type" value="Genomic_DNA"/>
</dbReference>
<dbReference type="EC" id="2.7.7.61" evidence="1"/>
<dbReference type="InterPro" id="IPR005551">
    <property type="entry name" value="CitX"/>
</dbReference>
<reference evidence="6" key="1">
    <citation type="submission" date="2021-12" db="EMBL/GenBank/DDBJ databases">
        <title>Genome sequence of novel Pectobacterium sp. causing blackleg.</title>
        <authorList>
            <person name="Wang J."/>
        </authorList>
    </citation>
    <scope>NUCLEOTIDE SEQUENCE</scope>
    <source>
        <strain evidence="6">BY21311</strain>
    </source>
</reference>
<evidence type="ECO:0000313" key="6">
    <source>
        <dbReference type="EMBL" id="UVO10476.1"/>
    </source>
</evidence>
<dbReference type="KEGG" id="ppoo:LW347_09190"/>
<dbReference type="RefSeq" id="WP_258885036.1">
    <property type="nucleotide sequence ID" value="NZ_CP090065.1"/>
</dbReference>
<dbReference type="Proteomes" id="UP001059272">
    <property type="component" value="Chromosome"/>
</dbReference>
<keyword evidence="6" id="KW-0456">Lyase</keyword>
<name>A0AAE9T2C8_9GAMM</name>
<dbReference type="GO" id="GO:0051191">
    <property type="term" value="P:prosthetic group biosynthetic process"/>
    <property type="evidence" value="ECO:0007669"/>
    <property type="project" value="InterPro"/>
</dbReference>
<evidence type="ECO:0000256" key="4">
    <source>
        <dbReference type="ARBA" id="ARBA00022695"/>
    </source>
</evidence>
<dbReference type="GO" id="GO:0016829">
    <property type="term" value="F:lyase activity"/>
    <property type="evidence" value="ECO:0007669"/>
    <property type="project" value="UniProtKB-KW"/>
</dbReference>
<evidence type="ECO:0000256" key="3">
    <source>
        <dbReference type="ARBA" id="ARBA00022679"/>
    </source>
</evidence>
<evidence type="ECO:0000256" key="1">
    <source>
        <dbReference type="ARBA" id="ARBA00012524"/>
    </source>
</evidence>
<keyword evidence="4 6" id="KW-0548">Nucleotidyltransferase</keyword>
<dbReference type="GO" id="GO:0050519">
    <property type="term" value="F:holo-citrate lyase synthase activity"/>
    <property type="evidence" value="ECO:0007669"/>
    <property type="project" value="UniProtKB-EC"/>
</dbReference>